<evidence type="ECO:0000256" key="1">
    <source>
        <dbReference type="SAM" id="SignalP"/>
    </source>
</evidence>
<reference evidence="2 3" key="1">
    <citation type="submission" date="2015-12" db="EMBL/GenBank/DDBJ databases">
        <title>The genome of Folsomia candida.</title>
        <authorList>
            <person name="Faddeeva A."/>
            <person name="Derks M.F."/>
            <person name="Anvar Y."/>
            <person name="Smit S."/>
            <person name="Van Straalen N."/>
            <person name="Roelofs D."/>
        </authorList>
    </citation>
    <scope>NUCLEOTIDE SEQUENCE [LARGE SCALE GENOMIC DNA]</scope>
    <source>
        <strain evidence="2 3">VU population</strain>
        <tissue evidence="2">Whole body</tissue>
    </source>
</reference>
<proteinExistence type="predicted"/>
<organism evidence="2 3">
    <name type="scientific">Folsomia candida</name>
    <name type="common">Springtail</name>
    <dbReference type="NCBI Taxonomy" id="158441"/>
    <lineage>
        <taxon>Eukaryota</taxon>
        <taxon>Metazoa</taxon>
        <taxon>Ecdysozoa</taxon>
        <taxon>Arthropoda</taxon>
        <taxon>Hexapoda</taxon>
        <taxon>Collembola</taxon>
        <taxon>Entomobryomorpha</taxon>
        <taxon>Isotomoidea</taxon>
        <taxon>Isotomidae</taxon>
        <taxon>Proisotominae</taxon>
        <taxon>Folsomia</taxon>
    </lineage>
</organism>
<keyword evidence="3" id="KW-1185">Reference proteome</keyword>
<keyword evidence="1" id="KW-0732">Signal</keyword>
<gene>
    <name evidence="2" type="ORF">Fcan01_26824</name>
</gene>
<feature type="signal peptide" evidence="1">
    <location>
        <begin position="1"/>
        <end position="17"/>
    </location>
</feature>
<dbReference type="AlphaFoldDB" id="A0A226CYM2"/>
<comment type="caution">
    <text evidence="2">The sequence shown here is derived from an EMBL/GenBank/DDBJ whole genome shotgun (WGS) entry which is preliminary data.</text>
</comment>
<dbReference type="EMBL" id="LNIX01000046">
    <property type="protein sequence ID" value="OXA38412.1"/>
    <property type="molecule type" value="Genomic_DNA"/>
</dbReference>
<dbReference type="Proteomes" id="UP000198287">
    <property type="component" value="Unassembled WGS sequence"/>
</dbReference>
<sequence length="383" mass="44000">MLPSWSVIVSIVTLVNLIIPPFIDVSAESSLCKRSEVLDAIKNYLERDDFSEMITKPLVRANPIAFWNNVIQIDDICNSREAILLQKYCYDFPNVVKKVLIDTVQISLWIGLEIYHWPYLSDWVSFGSGDLVFFGLTSGKRPLHYCQLVNPVPPEEGDFEYGYLNSVLENLLKPKRVDKFDERVNFSFAVRHRFQKDAEKEKVDNELKYMLGNVTLGLRNLTADVHNLTLRVQNLTDVVAVVVDRINYHHKDHPSGQLSGEKSLEIATNFTTRRENGFSNCTSTCSELNKRHLGTYENDHIIDCCRLSYKYQEGRCENSIPKCSKPKDGASHSYIPDCNKHCEGKATYYKSSDIRDCCSKHDFPSGVCDEYMHTVCWHYSYGF</sequence>
<evidence type="ECO:0000313" key="2">
    <source>
        <dbReference type="EMBL" id="OXA38412.1"/>
    </source>
</evidence>
<evidence type="ECO:0000313" key="3">
    <source>
        <dbReference type="Proteomes" id="UP000198287"/>
    </source>
</evidence>
<name>A0A226CYM2_FOLCA</name>
<accession>A0A226CYM2</accession>
<feature type="chain" id="PRO_5012398116" evidence="1">
    <location>
        <begin position="18"/>
        <end position="383"/>
    </location>
</feature>
<protein>
    <submittedName>
        <fullName evidence="2">Uncharacterized protein</fullName>
    </submittedName>
</protein>